<accession>A0A8E6B3N6</accession>
<proteinExistence type="predicted"/>
<dbReference type="InterPro" id="IPR011989">
    <property type="entry name" value="ARM-like"/>
</dbReference>
<dbReference type="RefSeq" id="WP_213495665.1">
    <property type="nucleotide sequence ID" value="NZ_CP074694.1"/>
</dbReference>
<dbReference type="InterPro" id="IPR016024">
    <property type="entry name" value="ARM-type_fold"/>
</dbReference>
<sequence>MSIALLTQVYDETRRLAIAGSVVAPGDFRLKKLITPLDQAGAKAPVFSKVAEGVKAVVDSNDKTSAQALLDLATLVNAILYTQGETGIVSPLERIETTDLGLQVTQTSARVLKPLIEALTTTGSGRLEMIKEAFAQNAFRDLRLIQPSVVAIDDVFAELAEFVAEKILPLYGKAILPSLKSTFNLKGKTGHGRRLKLMHALDPANTRELVKQALEEGSKEVRVAAIECLGAEPDDIAYLLEQANAKASEVRFAAYSALAGIDNDAVLPSLQKAIEGKDLSQAVLSLKNCLNAKFLHYLLGRIEESVTELRKEKDKKKISQSIDRLLYLLYCLEERQDAQSEELLLKLFADRDKLLTIRGETTSGRDLNKRVVSVLARGTPHARETLIENHESLDLEDLKTCFQVALEELPPEKVFEMFSPYALGKGDPKKKNPKLEKVSGVLEKLAILDQLYFGTRKLLNSEAKISLDPRWLDVAVQAKKSSLVSQLARPGHAAANAFLFESFQKALEKSTYSSECPQIVEGMARAQHPEATDALITMLEKLGDKFSYYYFYHLEDIVSRLPTSAVPKLEALVPKLPERLADNLLMSLQKLREKAD</sequence>
<dbReference type="Pfam" id="PF13646">
    <property type="entry name" value="HEAT_2"/>
    <property type="match status" value="1"/>
</dbReference>
<reference evidence="1" key="1">
    <citation type="submission" date="2021-05" db="EMBL/GenBank/DDBJ databases">
        <title>Complete genome sequence of the cellulolytic planctomycete Telmatocola sphagniphila SP2T and characterization of the first cellulase from planctomycetes.</title>
        <authorList>
            <person name="Rakitin A.L."/>
            <person name="Beletsky A.V."/>
            <person name="Naumoff D.G."/>
            <person name="Kulichevskaya I.S."/>
            <person name="Mardanov A.V."/>
            <person name="Ravin N.V."/>
            <person name="Dedysh S.N."/>
        </authorList>
    </citation>
    <scope>NUCLEOTIDE SEQUENCE</scope>
    <source>
        <strain evidence="1">SP2T</strain>
    </source>
</reference>
<dbReference type="SUPFAM" id="SSF48371">
    <property type="entry name" value="ARM repeat"/>
    <property type="match status" value="2"/>
</dbReference>
<dbReference type="KEGG" id="tsph:KIH39_22605"/>
<organism evidence="1 2">
    <name type="scientific">Telmatocola sphagniphila</name>
    <dbReference type="NCBI Taxonomy" id="1123043"/>
    <lineage>
        <taxon>Bacteria</taxon>
        <taxon>Pseudomonadati</taxon>
        <taxon>Planctomycetota</taxon>
        <taxon>Planctomycetia</taxon>
        <taxon>Gemmatales</taxon>
        <taxon>Gemmataceae</taxon>
    </lineage>
</organism>
<dbReference type="Gene3D" id="1.25.10.10">
    <property type="entry name" value="Leucine-rich Repeat Variant"/>
    <property type="match status" value="1"/>
</dbReference>
<dbReference type="EMBL" id="CP074694">
    <property type="protein sequence ID" value="QVL31605.1"/>
    <property type="molecule type" value="Genomic_DNA"/>
</dbReference>
<evidence type="ECO:0000313" key="2">
    <source>
        <dbReference type="Proteomes" id="UP000676194"/>
    </source>
</evidence>
<keyword evidence="2" id="KW-1185">Reference proteome</keyword>
<gene>
    <name evidence="1" type="ORF">KIH39_22605</name>
</gene>
<dbReference type="AlphaFoldDB" id="A0A8E6B3N6"/>
<name>A0A8E6B3N6_9BACT</name>
<dbReference type="Proteomes" id="UP000676194">
    <property type="component" value="Chromosome"/>
</dbReference>
<protein>
    <submittedName>
        <fullName evidence="1">HEAT repeat domain-containing protein</fullName>
    </submittedName>
</protein>
<evidence type="ECO:0000313" key="1">
    <source>
        <dbReference type="EMBL" id="QVL31605.1"/>
    </source>
</evidence>